<feature type="chain" id="PRO_5018114838" evidence="2">
    <location>
        <begin position="28"/>
        <end position="327"/>
    </location>
</feature>
<dbReference type="Pfam" id="PF03401">
    <property type="entry name" value="TctC"/>
    <property type="match status" value="1"/>
</dbReference>
<dbReference type="InterPro" id="IPR005064">
    <property type="entry name" value="BUG"/>
</dbReference>
<evidence type="ECO:0000256" key="1">
    <source>
        <dbReference type="ARBA" id="ARBA00006987"/>
    </source>
</evidence>
<evidence type="ECO:0000256" key="2">
    <source>
        <dbReference type="SAM" id="SignalP"/>
    </source>
</evidence>
<comment type="similarity">
    <text evidence="1">Belongs to the UPF0065 (bug) family.</text>
</comment>
<dbReference type="PANTHER" id="PTHR42928:SF5">
    <property type="entry name" value="BLR1237 PROTEIN"/>
    <property type="match status" value="1"/>
</dbReference>
<feature type="signal peptide" evidence="2">
    <location>
        <begin position="1"/>
        <end position="27"/>
    </location>
</feature>
<proteinExistence type="inferred from homology"/>
<dbReference type="PIRSF" id="PIRSF017082">
    <property type="entry name" value="YflP"/>
    <property type="match status" value="1"/>
</dbReference>
<dbReference type="EMBL" id="RJKX01000015">
    <property type="protein sequence ID" value="ROP84489.1"/>
    <property type="molecule type" value="Genomic_DNA"/>
</dbReference>
<dbReference type="RefSeq" id="WP_170216589.1">
    <property type="nucleotide sequence ID" value="NZ_AP019700.1"/>
</dbReference>
<comment type="caution">
    <text evidence="3">The sequence shown here is derived from an EMBL/GenBank/DDBJ whole genome shotgun (WGS) entry which is preliminary data.</text>
</comment>
<evidence type="ECO:0000313" key="3">
    <source>
        <dbReference type="EMBL" id="ROP84489.1"/>
    </source>
</evidence>
<dbReference type="InterPro" id="IPR042100">
    <property type="entry name" value="Bug_dom1"/>
</dbReference>
<dbReference type="Gene3D" id="3.40.190.10">
    <property type="entry name" value="Periplasmic binding protein-like II"/>
    <property type="match status" value="1"/>
</dbReference>
<dbReference type="PANTHER" id="PTHR42928">
    <property type="entry name" value="TRICARBOXYLATE-BINDING PROTEIN"/>
    <property type="match status" value="1"/>
</dbReference>
<reference evidence="3 4" key="1">
    <citation type="submission" date="2018-11" db="EMBL/GenBank/DDBJ databases">
        <title>Genomic Encyclopedia of Type Strains, Phase IV (KMG-IV): sequencing the most valuable type-strain genomes for metagenomic binning, comparative biology and taxonomic classification.</title>
        <authorList>
            <person name="Goeker M."/>
        </authorList>
    </citation>
    <scope>NUCLEOTIDE SEQUENCE [LARGE SCALE GENOMIC DNA]</scope>
    <source>
        <strain evidence="3 4">DSM 5900</strain>
    </source>
</reference>
<accession>A0A3N1L0C8</accession>
<gene>
    <name evidence="3" type="ORF">EDC65_3843</name>
</gene>
<sequence length="327" mass="34100">MPSVSRLRRAVLLAAAATVLSAGAVLAQAYPTKPITLIVPFPAGGTTDVLARIFAERMSADLGQRVVVDNRGTAGGTTAAAFVARSAPDGYTLFISNVSTHALAPNLYKNLTYDTMTAFAPVTLLTTSAGVLIAHPSLKAANAKEFVALVKANPGKFNYASPGNGTGGHLGMERLRTLAGLDMVHVPFNGSGPARNAVLAGEPPVMVENIQTALSPAQAGKLKVLGVAADRRSPALPDVPTLAEQGFDLSVTSWTAFFVPAATPQPIVERLHASAIAALRHEDTQRRLKDLSTESVGSTPGELGAFVKNEFDTWGGIIRSQGLKIDN</sequence>
<dbReference type="CDD" id="cd13578">
    <property type="entry name" value="PBP2_Bug27"/>
    <property type="match status" value="1"/>
</dbReference>
<dbReference type="Gene3D" id="3.40.190.150">
    <property type="entry name" value="Bordetella uptake gene, domain 1"/>
    <property type="match status" value="1"/>
</dbReference>
<keyword evidence="2" id="KW-0732">Signal</keyword>
<dbReference type="AlphaFoldDB" id="A0A3N1L0C8"/>
<dbReference type="Proteomes" id="UP000278222">
    <property type="component" value="Unassembled WGS sequence"/>
</dbReference>
<evidence type="ECO:0000313" key="4">
    <source>
        <dbReference type="Proteomes" id="UP000278222"/>
    </source>
</evidence>
<keyword evidence="3" id="KW-0675">Receptor</keyword>
<organism evidence="3 4">
    <name type="scientific">Stella humosa</name>
    <dbReference type="NCBI Taxonomy" id="94"/>
    <lineage>
        <taxon>Bacteria</taxon>
        <taxon>Pseudomonadati</taxon>
        <taxon>Pseudomonadota</taxon>
        <taxon>Alphaproteobacteria</taxon>
        <taxon>Rhodospirillales</taxon>
        <taxon>Stellaceae</taxon>
        <taxon>Stella</taxon>
    </lineage>
</organism>
<name>A0A3N1L0C8_9PROT</name>
<protein>
    <submittedName>
        <fullName evidence="3">Tripartite-type tricarboxylate transporter receptor subunit TctC</fullName>
    </submittedName>
</protein>
<keyword evidence="4" id="KW-1185">Reference proteome</keyword>